<keyword evidence="3" id="KW-1185">Reference proteome</keyword>
<evidence type="ECO:0000313" key="2">
    <source>
        <dbReference type="EMBL" id="PYI53590.1"/>
    </source>
</evidence>
<accession>A0A2V5KH15</accession>
<feature type="domain" description="DinB-like" evidence="1">
    <location>
        <begin position="55"/>
        <end position="171"/>
    </location>
</feature>
<dbReference type="SUPFAM" id="SSF109854">
    <property type="entry name" value="DinB/YfiT-like putative metalloenzymes"/>
    <property type="match status" value="1"/>
</dbReference>
<dbReference type="InterPro" id="IPR024775">
    <property type="entry name" value="DinB-like"/>
</dbReference>
<evidence type="ECO:0000313" key="3">
    <source>
        <dbReference type="Proteomes" id="UP000247476"/>
    </source>
</evidence>
<dbReference type="EMBL" id="QJVJ01000007">
    <property type="protein sequence ID" value="PYI53590.1"/>
    <property type="molecule type" value="Genomic_DNA"/>
</dbReference>
<dbReference type="OrthoDB" id="9778466at2"/>
<name>A0A2V5KH15_9BACL</name>
<evidence type="ECO:0000259" key="1">
    <source>
        <dbReference type="Pfam" id="PF12867"/>
    </source>
</evidence>
<sequence length="226" mass="26356">MNQEQRKAWNENHKRLTDMIAKPAEHQEAVELFLSQHAWLYAGGMDGDGHPTMEDELVQDIKEETLRRYPVEMPDTRNSIVWHLWHIARIEDMTMNVLIHGGDQLFHNWQAKMNVTAVHSGNEMREEEAAAFSATVDPDALFSYRLAVGRRTREIMRSLQPGQFKTKVDPARIRRLLEQGAVKDEARWLLDYWGGKTFAGLVLMPATRHPFVHLNRCLRIKEKYQK</sequence>
<dbReference type="Pfam" id="PF12867">
    <property type="entry name" value="DinB_2"/>
    <property type="match status" value="1"/>
</dbReference>
<dbReference type="Proteomes" id="UP000247476">
    <property type="component" value="Unassembled WGS sequence"/>
</dbReference>
<proteinExistence type="predicted"/>
<reference evidence="2 3" key="1">
    <citation type="submission" date="2018-05" db="EMBL/GenBank/DDBJ databases">
        <title>Paenibacillus flagellatus sp. nov., isolated from selenium mineral soil.</title>
        <authorList>
            <person name="Dai X."/>
        </authorList>
    </citation>
    <scope>NUCLEOTIDE SEQUENCE [LARGE SCALE GENOMIC DNA]</scope>
    <source>
        <strain evidence="2 3">DXL2</strain>
    </source>
</reference>
<comment type="caution">
    <text evidence="2">The sequence shown here is derived from an EMBL/GenBank/DDBJ whole genome shotgun (WGS) entry which is preliminary data.</text>
</comment>
<protein>
    <recommendedName>
        <fullName evidence="1">DinB-like domain-containing protein</fullName>
    </recommendedName>
</protein>
<dbReference type="InterPro" id="IPR034660">
    <property type="entry name" value="DinB/YfiT-like"/>
</dbReference>
<dbReference type="Gene3D" id="1.20.120.450">
    <property type="entry name" value="dinb family like domain"/>
    <property type="match status" value="1"/>
</dbReference>
<dbReference type="AlphaFoldDB" id="A0A2V5KH15"/>
<organism evidence="2 3">
    <name type="scientific">Paenibacillus flagellatus</name>
    <dbReference type="NCBI Taxonomy" id="2211139"/>
    <lineage>
        <taxon>Bacteria</taxon>
        <taxon>Bacillati</taxon>
        <taxon>Bacillota</taxon>
        <taxon>Bacilli</taxon>
        <taxon>Bacillales</taxon>
        <taxon>Paenibacillaceae</taxon>
        <taxon>Paenibacillus</taxon>
    </lineage>
</organism>
<gene>
    <name evidence="2" type="ORF">DLM86_16495</name>
</gene>